<feature type="compositionally biased region" description="Low complexity" evidence="1">
    <location>
        <begin position="41"/>
        <end position="52"/>
    </location>
</feature>
<evidence type="ECO:0000313" key="2">
    <source>
        <dbReference type="EMBL" id="KAK8900171.1"/>
    </source>
</evidence>
<gene>
    <name evidence="2" type="ORF">M9Y10_002494</name>
</gene>
<dbReference type="EMBL" id="JAPFFF010000001">
    <property type="protein sequence ID" value="KAK8900171.1"/>
    <property type="molecule type" value="Genomic_DNA"/>
</dbReference>
<accession>A0ABR2LB05</accession>
<organism evidence="2 3">
    <name type="scientific">Tritrichomonas musculus</name>
    <dbReference type="NCBI Taxonomy" id="1915356"/>
    <lineage>
        <taxon>Eukaryota</taxon>
        <taxon>Metamonada</taxon>
        <taxon>Parabasalia</taxon>
        <taxon>Tritrichomonadida</taxon>
        <taxon>Tritrichomonadidae</taxon>
        <taxon>Tritrichomonas</taxon>
    </lineage>
</organism>
<feature type="compositionally biased region" description="Low complexity" evidence="1">
    <location>
        <begin position="120"/>
        <end position="195"/>
    </location>
</feature>
<keyword evidence="3" id="KW-1185">Reference proteome</keyword>
<proteinExistence type="predicted"/>
<feature type="compositionally biased region" description="Basic and acidic residues" evidence="1">
    <location>
        <begin position="211"/>
        <end position="223"/>
    </location>
</feature>
<evidence type="ECO:0000313" key="3">
    <source>
        <dbReference type="Proteomes" id="UP001470230"/>
    </source>
</evidence>
<name>A0ABR2LB05_9EUKA</name>
<feature type="region of interest" description="Disordered" evidence="1">
    <location>
        <begin position="21"/>
        <end position="242"/>
    </location>
</feature>
<feature type="compositionally biased region" description="Polar residues" evidence="1">
    <location>
        <begin position="233"/>
        <end position="242"/>
    </location>
</feature>
<evidence type="ECO:0000256" key="1">
    <source>
        <dbReference type="SAM" id="MobiDB-lite"/>
    </source>
</evidence>
<sequence>MDNKKFSTDFPDFINEETLTKASLPPQQTHPHTLSEVIPDSNLNNMSISNISQVVQQKPKKNHQENIPEKIQPSKIADKEPSNLNQPKQSQSQDNLIKSKLDPTKIVNRNDNSHESQHLQQNQQRPKQAQQRQKQQQQTPPRQKQQQKQQQQQDKQQKQQQQQEKTQKPQQNQDQQIKNPNQHNANSNTNTSQENNTKKEPRNSPKKNKQKNKDTYKKTDKNNNPDTSNKKPQQNTETTSLNRPTLFYSFNNYLSAVFNSETQFLYTSDVNNAEFNQEQLNQPEPITSFILLDEATYVYSTMHGFFVHSRIDGDFFQQLPNITDIRPDYTSDRSHFFVLADSNLYICQFYNKQIHYNLLHKNVIDFDFSKLYRVIVKKKGIRLYKRNDFISFPIIKKNLESITDVKVFCDDNYIYEFSKGKVIPSVIMTETNQLKSCEPIHNVANVFSSDEVSIIINDNENNYNNLNQIGYNFCRIQIQEQTYQLKKVPSNVIINDGVISIWNEYDFPPTWLQIPDSQEGQKVFDANFVKETAKASIFLIESLNNSYNHYMESMNKLIKDMLPFIDQSFDRIRTQINSLNEKLLLIEDVAMKTGATPEMCCQLYQKNVDRAFRAAANYSIDNLIALCDQNRLEDSLENGKISDETLLEMAEVFADNLERKGSLITPHLVKLLLYFDPDNEIFKARIKPLTSTISSAVFALYPTVPPNSSLYIELRRLTHIAMSLQNA</sequence>
<dbReference type="Proteomes" id="UP001470230">
    <property type="component" value="Unassembled WGS sequence"/>
</dbReference>
<feature type="compositionally biased region" description="Polar residues" evidence="1">
    <location>
        <begin position="82"/>
        <end position="96"/>
    </location>
</feature>
<reference evidence="2 3" key="1">
    <citation type="submission" date="2024-04" db="EMBL/GenBank/DDBJ databases">
        <title>Tritrichomonas musculus Genome.</title>
        <authorList>
            <person name="Alves-Ferreira E."/>
            <person name="Grigg M."/>
            <person name="Lorenzi H."/>
            <person name="Galac M."/>
        </authorList>
    </citation>
    <scope>NUCLEOTIDE SEQUENCE [LARGE SCALE GENOMIC DNA]</scope>
    <source>
        <strain evidence="2 3">EAF2021</strain>
    </source>
</reference>
<protein>
    <submittedName>
        <fullName evidence="2">Uncharacterized protein</fullName>
    </submittedName>
</protein>
<comment type="caution">
    <text evidence="2">The sequence shown here is derived from an EMBL/GenBank/DDBJ whole genome shotgun (WGS) entry which is preliminary data.</text>
</comment>